<evidence type="ECO:0000313" key="9">
    <source>
        <dbReference type="Proteomes" id="UP000053424"/>
    </source>
</evidence>
<keyword evidence="4" id="KW-0809">Transit peptide</keyword>
<evidence type="ECO:0000256" key="2">
    <source>
        <dbReference type="ARBA" id="ARBA00005543"/>
    </source>
</evidence>
<dbReference type="Gene3D" id="3.90.1200.10">
    <property type="match status" value="1"/>
</dbReference>
<sequence length="482" mass="54348">MNRVFSLSFDNGVEFIAKIPFYIAGPKHFSTASEVATLDYLRTELGVRVPNVRAWCSRAESTPVGTEYIMYDKIPGVPLYQHETELPMEKDPYVDILPPIQSLESALARIYFSQIGSIYYKADVSESLRDRPLYDDMPLSANSARFCIGPTVNCEFWRGERATLDIDRGPWSDVHSYMFALAACARASISASPDPSTDDEYLRLISVYESMVPHIAPLRTEYILAHPDLHASNIITTETTDPCKITGIIDWQGALIAPYYAQLSTPPAFASEEFPVFDDTPEHGPELPEGVDDLPAKEKQLAHLAHRRLRRQWLYEVRMREYNPFLADHLYNLMTGVVAMRMVTYPGIHITRGRVEGLAFLQNSFLISRKVWNLSVGVDENGAPLVPCPLDISEADEQRISEECERVRLEVSMADEVLQSLQIPRDAEGMVGVDDYEAAKVAVEEARQAILGNATSQEERDRLERAWPLQDGKFSLMAERCC</sequence>
<protein>
    <recommendedName>
        <fullName evidence="3">Altered inheritance of mitochondria protein 9, mitochondrial</fullName>
    </recommendedName>
    <alternativeName>
        <fullName evidence="6">Found in mitochondrial proteome protein 29</fullName>
    </alternativeName>
</protein>
<keyword evidence="5" id="KW-0496">Mitochondrion</keyword>
<reference evidence="8 9" key="1">
    <citation type="submission" date="2014-04" db="EMBL/GenBank/DDBJ databases">
        <authorList>
            <consortium name="DOE Joint Genome Institute"/>
            <person name="Kuo A."/>
            <person name="Gay G."/>
            <person name="Dore J."/>
            <person name="Kohler A."/>
            <person name="Nagy L.G."/>
            <person name="Floudas D."/>
            <person name="Copeland A."/>
            <person name="Barry K.W."/>
            <person name="Cichocki N."/>
            <person name="Veneault-Fourrey C."/>
            <person name="LaButti K."/>
            <person name="Lindquist E.A."/>
            <person name="Lipzen A."/>
            <person name="Lundell T."/>
            <person name="Morin E."/>
            <person name="Murat C."/>
            <person name="Sun H."/>
            <person name="Tunlid A."/>
            <person name="Henrissat B."/>
            <person name="Grigoriev I.V."/>
            <person name="Hibbett D.S."/>
            <person name="Martin F."/>
            <person name="Nordberg H.P."/>
            <person name="Cantor M.N."/>
            <person name="Hua S.X."/>
        </authorList>
    </citation>
    <scope>NUCLEOTIDE SEQUENCE [LARGE SCALE GENOMIC DNA]</scope>
    <source>
        <strain evidence="9">h7</strain>
    </source>
</reference>
<name>A0A0C3C4D0_HEBCY</name>
<gene>
    <name evidence="8" type="ORF">M413DRAFT_387255</name>
</gene>
<dbReference type="HOGENOM" id="CLU_019189_13_1_1"/>
<dbReference type="Proteomes" id="UP000053424">
    <property type="component" value="Unassembled WGS sequence"/>
</dbReference>
<proteinExistence type="inferred from homology"/>
<dbReference type="InterPro" id="IPR011009">
    <property type="entry name" value="Kinase-like_dom_sf"/>
</dbReference>
<evidence type="ECO:0000256" key="1">
    <source>
        <dbReference type="ARBA" id="ARBA00004173"/>
    </source>
</evidence>
<organism evidence="8 9">
    <name type="scientific">Hebeloma cylindrosporum</name>
    <dbReference type="NCBI Taxonomy" id="76867"/>
    <lineage>
        <taxon>Eukaryota</taxon>
        <taxon>Fungi</taxon>
        <taxon>Dikarya</taxon>
        <taxon>Basidiomycota</taxon>
        <taxon>Agaricomycotina</taxon>
        <taxon>Agaricomycetes</taxon>
        <taxon>Agaricomycetidae</taxon>
        <taxon>Agaricales</taxon>
        <taxon>Agaricineae</taxon>
        <taxon>Hymenogastraceae</taxon>
        <taxon>Hebeloma</taxon>
    </lineage>
</organism>
<dbReference type="EMBL" id="KN831775">
    <property type="protein sequence ID" value="KIM43715.1"/>
    <property type="molecule type" value="Genomic_DNA"/>
</dbReference>
<dbReference type="Pfam" id="PF01636">
    <property type="entry name" value="APH"/>
    <property type="match status" value="1"/>
</dbReference>
<evidence type="ECO:0000313" key="8">
    <source>
        <dbReference type="EMBL" id="KIM43715.1"/>
    </source>
</evidence>
<dbReference type="PANTHER" id="PTHR36091">
    <property type="entry name" value="ALTERED INHERITANCE OF MITOCHONDRIA PROTEIN 9, MITOCHONDRIAL"/>
    <property type="match status" value="1"/>
</dbReference>
<evidence type="ECO:0000256" key="4">
    <source>
        <dbReference type="ARBA" id="ARBA00022946"/>
    </source>
</evidence>
<comment type="similarity">
    <text evidence="2">Belongs to the AIM9 family.</text>
</comment>
<evidence type="ECO:0000256" key="3">
    <source>
        <dbReference type="ARBA" id="ARBA00016197"/>
    </source>
</evidence>
<dbReference type="GO" id="GO:0005739">
    <property type="term" value="C:mitochondrion"/>
    <property type="evidence" value="ECO:0007669"/>
    <property type="project" value="UniProtKB-SubCell"/>
</dbReference>
<accession>A0A0C3C4D0</accession>
<evidence type="ECO:0000256" key="6">
    <source>
        <dbReference type="ARBA" id="ARBA00031849"/>
    </source>
</evidence>
<dbReference type="AlphaFoldDB" id="A0A0C3C4D0"/>
<comment type="subcellular location">
    <subcellularLocation>
        <location evidence="1">Mitochondrion</location>
    </subcellularLocation>
</comment>
<reference evidence="9" key="2">
    <citation type="submission" date="2015-01" db="EMBL/GenBank/DDBJ databases">
        <title>Evolutionary Origins and Diversification of the Mycorrhizal Mutualists.</title>
        <authorList>
            <consortium name="DOE Joint Genome Institute"/>
            <consortium name="Mycorrhizal Genomics Consortium"/>
            <person name="Kohler A."/>
            <person name="Kuo A."/>
            <person name="Nagy L.G."/>
            <person name="Floudas D."/>
            <person name="Copeland A."/>
            <person name="Barry K.W."/>
            <person name="Cichocki N."/>
            <person name="Veneault-Fourrey C."/>
            <person name="LaButti K."/>
            <person name="Lindquist E.A."/>
            <person name="Lipzen A."/>
            <person name="Lundell T."/>
            <person name="Morin E."/>
            <person name="Murat C."/>
            <person name="Riley R."/>
            <person name="Ohm R."/>
            <person name="Sun H."/>
            <person name="Tunlid A."/>
            <person name="Henrissat B."/>
            <person name="Grigoriev I.V."/>
            <person name="Hibbett D.S."/>
            <person name="Martin F."/>
        </authorList>
    </citation>
    <scope>NUCLEOTIDE SEQUENCE [LARGE SCALE GENOMIC DNA]</scope>
    <source>
        <strain evidence="9">h7</strain>
    </source>
</reference>
<evidence type="ECO:0000259" key="7">
    <source>
        <dbReference type="Pfam" id="PF01636"/>
    </source>
</evidence>
<evidence type="ECO:0000256" key="5">
    <source>
        <dbReference type="ARBA" id="ARBA00023128"/>
    </source>
</evidence>
<feature type="domain" description="Aminoglycoside phosphotransferase" evidence="7">
    <location>
        <begin position="203"/>
        <end position="260"/>
    </location>
</feature>
<dbReference type="OrthoDB" id="2831558at2759"/>
<dbReference type="InterPro" id="IPR051035">
    <property type="entry name" value="Mito_inheritance_9"/>
</dbReference>
<dbReference type="InterPro" id="IPR002575">
    <property type="entry name" value="Aminoglycoside_PTrfase"/>
</dbReference>
<dbReference type="SUPFAM" id="SSF56112">
    <property type="entry name" value="Protein kinase-like (PK-like)"/>
    <property type="match status" value="1"/>
</dbReference>
<keyword evidence="9" id="KW-1185">Reference proteome</keyword>
<dbReference type="PANTHER" id="PTHR36091:SF1">
    <property type="entry name" value="ALTERED INHERITANCE OF MITOCHONDRIA PROTEIN 9, MITOCHONDRIAL"/>
    <property type="match status" value="1"/>
</dbReference>